<sequence length="171" mass="18913">MKRIFMLLIGAVITSYGFSQDKIILHNGTTIDGKVIKVSEYVIEYTFQNETAEQTLSKYAVEDITYGSSGRKEKVSDKVDISGEEGWRNVVILEDKSQITGLTKVDDIKGKSAFFNMRSANGTDTKATLDLKKKAAKLGCEFVFITADKDSRFGTGLGSNQTTKRAIALKY</sequence>
<dbReference type="Proteomes" id="UP000199041">
    <property type="component" value="Unassembled WGS sequence"/>
</dbReference>
<evidence type="ECO:0000313" key="1">
    <source>
        <dbReference type="EMBL" id="SEA20474.1"/>
    </source>
</evidence>
<reference evidence="1 2" key="1">
    <citation type="submission" date="2016-10" db="EMBL/GenBank/DDBJ databases">
        <authorList>
            <person name="de Groot N.N."/>
        </authorList>
    </citation>
    <scope>NUCLEOTIDE SEQUENCE [LARGE SCALE GENOMIC DNA]</scope>
    <source>
        <strain evidence="1 2">Vu-144</strain>
    </source>
</reference>
<name>A0A1H3ZAQ4_9BACT</name>
<gene>
    <name evidence="1" type="ORF">SAMN05192529_110111</name>
</gene>
<organism evidence="1 2">
    <name type="scientific">Arachidicoccus rhizosphaerae</name>
    <dbReference type="NCBI Taxonomy" id="551991"/>
    <lineage>
        <taxon>Bacteria</taxon>
        <taxon>Pseudomonadati</taxon>
        <taxon>Bacteroidota</taxon>
        <taxon>Chitinophagia</taxon>
        <taxon>Chitinophagales</taxon>
        <taxon>Chitinophagaceae</taxon>
        <taxon>Arachidicoccus</taxon>
    </lineage>
</organism>
<keyword evidence="2" id="KW-1185">Reference proteome</keyword>
<dbReference type="RefSeq" id="WP_091397655.1">
    <property type="nucleotide sequence ID" value="NZ_FNQY01000010.1"/>
</dbReference>
<dbReference type="EMBL" id="FNQY01000010">
    <property type="protein sequence ID" value="SEA20474.1"/>
    <property type="molecule type" value="Genomic_DNA"/>
</dbReference>
<evidence type="ECO:0000313" key="2">
    <source>
        <dbReference type="Proteomes" id="UP000199041"/>
    </source>
</evidence>
<proteinExistence type="predicted"/>
<dbReference type="OrthoDB" id="958951at2"/>
<dbReference type="AlphaFoldDB" id="A0A1H3ZAQ4"/>
<accession>A0A1H3ZAQ4</accession>
<protein>
    <submittedName>
        <fullName evidence="1">Uncharacterized protein</fullName>
    </submittedName>
</protein>